<evidence type="ECO:0000256" key="3">
    <source>
        <dbReference type="ARBA" id="ARBA00022448"/>
    </source>
</evidence>
<dbReference type="CDD" id="cd06550">
    <property type="entry name" value="TM_ABC_iron-siderophores_like"/>
    <property type="match status" value="1"/>
</dbReference>
<dbReference type="Gene3D" id="1.10.3470.10">
    <property type="entry name" value="ABC transporter involved in vitamin B12 uptake, BtuC"/>
    <property type="match status" value="1"/>
</dbReference>
<evidence type="ECO:0000313" key="9">
    <source>
        <dbReference type="EMBL" id="GAA5164334.1"/>
    </source>
</evidence>
<dbReference type="RefSeq" id="WP_345532578.1">
    <property type="nucleotide sequence ID" value="NZ_BAABLD010000008.1"/>
</dbReference>
<keyword evidence="10" id="KW-1185">Reference proteome</keyword>
<dbReference type="InterPro" id="IPR037294">
    <property type="entry name" value="ABC_BtuC-like"/>
</dbReference>
<feature type="transmembrane region" description="Helical" evidence="8">
    <location>
        <begin position="131"/>
        <end position="151"/>
    </location>
</feature>
<keyword evidence="4" id="KW-1003">Cell membrane</keyword>
<dbReference type="Proteomes" id="UP001500547">
    <property type="component" value="Unassembled WGS sequence"/>
</dbReference>
<keyword evidence="6 8" id="KW-1133">Transmembrane helix</keyword>
<evidence type="ECO:0000256" key="7">
    <source>
        <dbReference type="ARBA" id="ARBA00023136"/>
    </source>
</evidence>
<reference evidence="10" key="1">
    <citation type="journal article" date="2019" name="Int. J. Syst. Evol. Microbiol.">
        <title>The Global Catalogue of Microorganisms (GCM) 10K type strain sequencing project: providing services to taxonomists for standard genome sequencing and annotation.</title>
        <authorList>
            <consortium name="The Broad Institute Genomics Platform"/>
            <consortium name="The Broad Institute Genome Sequencing Center for Infectious Disease"/>
            <person name="Wu L."/>
            <person name="Ma J."/>
        </authorList>
    </citation>
    <scope>NUCLEOTIDE SEQUENCE [LARGE SCALE GENOMIC DNA]</scope>
    <source>
        <strain evidence="10">JCM 18715</strain>
    </source>
</reference>
<feature type="transmembrane region" description="Helical" evidence="8">
    <location>
        <begin position="72"/>
        <end position="93"/>
    </location>
</feature>
<dbReference type="SUPFAM" id="SSF81345">
    <property type="entry name" value="ABC transporter involved in vitamin B12 uptake, BtuC"/>
    <property type="match status" value="1"/>
</dbReference>
<proteinExistence type="inferred from homology"/>
<dbReference type="PANTHER" id="PTHR30472:SF25">
    <property type="entry name" value="ABC TRANSPORTER PERMEASE PROTEIN MJ0876-RELATED"/>
    <property type="match status" value="1"/>
</dbReference>
<evidence type="ECO:0000256" key="1">
    <source>
        <dbReference type="ARBA" id="ARBA00004651"/>
    </source>
</evidence>
<name>A0ABP9QMT5_9RHOO</name>
<feature type="transmembrane region" description="Helical" evidence="8">
    <location>
        <begin position="208"/>
        <end position="226"/>
    </location>
</feature>
<keyword evidence="3" id="KW-0813">Transport</keyword>
<organism evidence="9 10">
    <name type="scientific">Viridibacterium curvum</name>
    <dbReference type="NCBI Taxonomy" id="1101404"/>
    <lineage>
        <taxon>Bacteria</taxon>
        <taxon>Pseudomonadati</taxon>
        <taxon>Pseudomonadota</taxon>
        <taxon>Betaproteobacteria</taxon>
        <taxon>Rhodocyclales</taxon>
        <taxon>Rhodocyclaceae</taxon>
        <taxon>Viridibacterium</taxon>
    </lineage>
</organism>
<evidence type="ECO:0000256" key="5">
    <source>
        <dbReference type="ARBA" id="ARBA00022692"/>
    </source>
</evidence>
<evidence type="ECO:0000256" key="2">
    <source>
        <dbReference type="ARBA" id="ARBA00007935"/>
    </source>
</evidence>
<dbReference type="Pfam" id="PF01032">
    <property type="entry name" value="FecCD"/>
    <property type="match status" value="1"/>
</dbReference>
<sequence length="351" mass="36529">MSLALSASLATARSRSPGVALLVLLCVAIVVAVQCGAVPVRGGDWLNLFWPDVTGSTPGGRYVLWNLRLPRALFALLAGAALGLSGALTQGLFRNPLADPSLLGVTSGAACAAALTIVVVSGMHLNLPDGWRIWLLPASAFAGALLVCMVLDYAARWLVPGSIAGLLLTGIALNAIATAVIGLCTYLANDEQLRSLSFWTLGSLASASWSLVLVLAGVLAFSMLAVRRLTRAMNALALGETAAAHVGIEVSRLRTQIILLVALTAGFAIAWTGIIGFIGLVAPHFVRSWVGPDQRRVVPLSMLLGGLLLIIADTVARTVAIPAEIPVGVFTALLGAPFFLIILRASRHRIA</sequence>
<comment type="caution">
    <text evidence="9">The sequence shown here is derived from an EMBL/GenBank/DDBJ whole genome shotgun (WGS) entry which is preliminary data.</text>
</comment>
<dbReference type="EMBL" id="BAABLD010000008">
    <property type="protein sequence ID" value="GAA5164334.1"/>
    <property type="molecule type" value="Genomic_DNA"/>
</dbReference>
<comment type="similarity">
    <text evidence="2">Belongs to the binding-protein-dependent transport system permease family. FecCD subfamily.</text>
</comment>
<keyword evidence="5 8" id="KW-0812">Transmembrane</keyword>
<keyword evidence="7 8" id="KW-0472">Membrane</keyword>
<feature type="transmembrane region" description="Helical" evidence="8">
    <location>
        <begin position="327"/>
        <end position="346"/>
    </location>
</feature>
<comment type="subcellular location">
    <subcellularLocation>
        <location evidence="1">Cell membrane</location>
        <topology evidence="1">Multi-pass membrane protein</topology>
    </subcellularLocation>
</comment>
<evidence type="ECO:0000256" key="4">
    <source>
        <dbReference type="ARBA" id="ARBA00022475"/>
    </source>
</evidence>
<feature type="transmembrane region" description="Helical" evidence="8">
    <location>
        <begin position="257"/>
        <end position="285"/>
    </location>
</feature>
<gene>
    <name evidence="9" type="ORF">GCM10025770_18000</name>
</gene>
<feature type="transmembrane region" description="Helical" evidence="8">
    <location>
        <begin position="163"/>
        <end position="188"/>
    </location>
</feature>
<feature type="transmembrane region" description="Helical" evidence="8">
    <location>
        <begin position="102"/>
        <end position="125"/>
    </location>
</feature>
<protein>
    <submittedName>
        <fullName evidence="9">Iron ABC transporter permease</fullName>
    </submittedName>
</protein>
<evidence type="ECO:0000256" key="8">
    <source>
        <dbReference type="SAM" id="Phobius"/>
    </source>
</evidence>
<dbReference type="InterPro" id="IPR000522">
    <property type="entry name" value="ABC_transptr_permease_BtuC"/>
</dbReference>
<evidence type="ECO:0000313" key="10">
    <source>
        <dbReference type="Proteomes" id="UP001500547"/>
    </source>
</evidence>
<accession>A0ABP9QMT5</accession>
<dbReference type="PANTHER" id="PTHR30472">
    <property type="entry name" value="FERRIC ENTEROBACTIN TRANSPORT SYSTEM PERMEASE PROTEIN"/>
    <property type="match status" value="1"/>
</dbReference>
<evidence type="ECO:0000256" key="6">
    <source>
        <dbReference type="ARBA" id="ARBA00022989"/>
    </source>
</evidence>